<dbReference type="EMBL" id="JABFUD020000004">
    <property type="protein sequence ID" value="KAI5081035.1"/>
    <property type="molecule type" value="Genomic_DNA"/>
</dbReference>
<organism evidence="2 3">
    <name type="scientific">Adiantum capillus-veneris</name>
    <name type="common">Maidenhair fern</name>
    <dbReference type="NCBI Taxonomy" id="13818"/>
    <lineage>
        <taxon>Eukaryota</taxon>
        <taxon>Viridiplantae</taxon>
        <taxon>Streptophyta</taxon>
        <taxon>Embryophyta</taxon>
        <taxon>Tracheophyta</taxon>
        <taxon>Polypodiopsida</taxon>
        <taxon>Polypodiidae</taxon>
        <taxon>Polypodiales</taxon>
        <taxon>Pteridineae</taxon>
        <taxon>Pteridaceae</taxon>
        <taxon>Vittarioideae</taxon>
        <taxon>Adiantum</taxon>
    </lineage>
</organism>
<sequence length="596" mass="64586">MGDPAELNREVDHPHFRSSDVGDFNFSACEGELGSFHFDMGHHTDAIGNAADTSTLASHGVEAFFELSDAAKAFCVADYKSLDKDDAHAFPEVDDELLMGWVSPRISFSQDLPMEDPAAPHTSRAFPEKRKRQGEETGELNDVYSSEFEFLSNGAINDGANEVRQTKEMMLSADELFSDGKLLPMQVQEIASPIGDLDLQGSKLSWLHERQRGESRGNEASVHSIKLTLHVDERNASEVNERLMSRHLSLDLPRPNSSSTSCGLVVLASVSVDNSPCSSPPRSSAPPNACTATPSASPALQKAGSKYTSKFKDFFKPKRVSSSISPQLTRDNSTTSISTCRIPIPPRSFWPFSRSNSAGESKTALPSLPPRSNSAGDRNTSRIVAKKSNNTRILELNRTSCISNGQAAAMVPASEDEFHISANNYMDVNSTRNCIDIGSSSNCTEAAKKANAEEDCAASSSSQQTPTSNGRSRKGKASGSPGRAARKRYMYTTANFLRGSPGRRGGLNSAVKTNTSRIVLKNLERCSADRKLCRETSGRRAVAYPVALRVSPVINVAVYRGKVPSSGMFGLRRLFSSKKDKAKEKDAAVNNWRAGA</sequence>
<reference evidence="2" key="1">
    <citation type="submission" date="2021-01" db="EMBL/GenBank/DDBJ databases">
        <title>Adiantum capillus-veneris genome.</title>
        <authorList>
            <person name="Fang Y."/>
            <person name="Liao Q."/>
        </authorList>
    </citation>
    <scope>NUCLEOTIDE SEQUENCE</scope>
    <source>
        <strain evidence="2">H3</strain>
        <tissue evidence="2">Leaf</tissue>
    </source>
</reference>
<feature type="region of interest" description="Disordered" evidence="1">
    <location>
        <begin position="110"/>
        <end position="139"/>
    </location>
</feature>
<keyword evidence="3" id="KW-1185">Reference proteome</keyword>
<evidence type="ECO:0000313" key="2">
    <source>
        <dbReference type="EMBL" id="KAI5081035.1"/>
    </source>
</evidence>
<protein>
    <submittedName>
        <fullName evidence="2">Uncharacterized protein</fullName>
    </submittedName>
</protein>
<evidence type="ECO:0000313" key="3">
    <source>
        <dbReference type="Proteomes" id="UP000886520"/>
    </source>
</evidence>
<feature type="compositionally biased region" description="Low complexity" evidence="1">
    <location>
        <begin position="275"/>
        <end position="290"/>
    </location>
</feature>
<comment type="caution">
    <text evidence="2">The sequence shown here is derived from an EMBL/GenBank/DDBJ whole genome shotgun (WGS) entry which is preliminary data.</text>
</comment>
<dbReference type="OrthoDB" id="1920857at2759"/>
<feature type="compositionally biased region" description="Polar residues" evidence="1">
    <location>
        <begin position="370"/>
        <end position="381"/>
    </location>
</feature>
<evidence type="ECO:0000256" key="1">
    <source>
        <dbReference type="SAM" id="MobiDB-lite"/>
    </source>
</evidence>
<dbReference type="Proteomes" id="UP000886520">
    <property type="component" value="Chromosome 4"/>
</dbReference>
<feature type="region of interest" description="Disordered" evidence="1">
    <location>
        <begin position="453"/>
        <end position="485"/>
    </location>
</feature>
<gene>
    <name evidence="2" type="ORF">GOP47_0004218</name>
</gene>
<dbReference type="AlphaFoldDB" id="A0A9D4V7V0"/>
<dbReference type="PANTHER" id="PTHR31722">
    <property type="entry name" value="OS06G0675200 PROTEIN"/>
    <property type="match status" value="1"/>
</dbReference>
<accession>A0A9D4V7V0</accession>
<feature type="region of interest" description="Disordered" evidence="1">
    <location>
        <begin position="275"/>
        <end position="303"/>
    </location>
</feature>
<proteinExistence type="predicted"/>
<name>A0A9D4V7V0_ADICA</name>
<feature type="compositionally biased region" description="Low complexity" evidence="1">
    <location>
        <begin position="457"/>
        <end position="468"/>
    </location>
</feature>
<feature type="region of interest" description="Disordered" evidence="1">
    <location>
        <begin position="353"/>
        <end position="381"/>
    </location>
</feature>
<dbReference type="PANTHER" id="PTHR31722:SF0">
    <property type="entry name" value="OS06G0675200 PROTEIN"/>
    <property type="match status" value="1"/>
</dbReference>